<gene>
    <name evidence="2" type="ORF">EDS130_LOCUS35085</name>
    <name evidence="3" type="ORF">XAT740_LOCUS51559</name>
</gene>
<evidence type="ECO:0008006" key="5">
    <source>
        <dbReference type="Google" id="ProtNLM"/>
    </source>
</evidence>
<dbReference type="AlphaFoldDB" id="A0A816D3G1"/>
<dbReference type="PROSITE" id="PS50297">
    <property type="entry name" value="ANK_REP_REGION"/>
    <property type="match status" value="1"/>
</dbReference>
<dbReference type="Proteomes" id="UP000663828">
    <property type="component" value="Unassembled WGS sequence"/>
</dbReference>
<reference evidence="3" key="1">
    <citation type="submission" date="2021-02" db="EMBL/GenBank/DDBJ databases">
        <authorList>
            <person name="Nowell W R."/>
        </authorList>
    </citation>
    <scope>NUCLEOTIDE SEQUENCE</scope>
</reference>
<dbReference type="Pfam" id="PF12796">
    <property type="entry name" value="Ank_2"/>
    <property type="match status" value="1"/>
</dbReference>
<dbReference type="SUPFAM" id="SSF56399">
    <property type="entry name" value="ADP-ribosylation"/>
    <property type="match status" value="1"/>
</dbReference>
<dbReference type="Gene3D" id="3.90.176.10">
    <property type="entry name" value="Toxin ADP-ribosyltransferase, Chain A, domain 1"/>
    <property type="match status" value="1"/>
</dbReference>
<sequence>MSILCQSISNADLFYEACRHNNIKLVRQLLPKLSYKEFIRQDMYGNTVLHIACENNYFDLVQLLLQSNFGQNPHSQSILNYIGQIPCQCAFSSNIRSLFPESSSMKNHFISIDNVSLSNNEFEWIHLYENATDALDARFLMSITRSSWFIKRLLRFLMEKEAVNIVESLLKHYITKESEYKKAKEIFEEYIKTKNPKHLLTIYTMNTPLYNALHKENNAFSTLLYLHLDRLKQWSLSKCELYRGVTKDNFDDYQKILRDYKKAKENTNHIIEICALQSTSLSKEVAKCFADSINPESYAILFYFKFPNECPTAIRINEFSNFRGENEVLLLPFTLFKIKDIKEDSPKYLIISLENVPVPPATFNVIWRQIQI</sequence>
<evidence type="ECO:0000313" key="2">
    <source>
        <dbReference type="EMBL" id="CAF1383870.1"/>
    </source>
</evidence>
<proteinExistence type="predicted"/>
<accession>A0A816D3G1</accession>
<feature type="repeat" description="ANK" evidence="1">
    <location>
        <begin position="44"/>
        <end position="76"/>
    </location>
</feature>
<dbReference type="InterPro" id="IPR002110">
    <property type="entry name" value="Ankyrin_rpt"/>
</dbReference>
<dbReference type="EMBL" id="CAJNOR010008231">
    <property type="protein sequence ID" value="CAF1630424.1"/>
    <property type="molecule type" value="Genomic_DNA"/>
</dbReference>
<dbReference type="InterPro" id="IPR036770">
    <property type="entry name" value="Ankyrin_rpt-contain_sf"/>
</dbReference>
<evidence type="ECO:0000256" key="1">
    <source>
        <dbReference type="PROSITE-ProRule" id="PRU00023"/>
    </source>
</evidence>
<evidence type="ECO:0000313" key="4">
    <source>
        <dbReference type="Proteomes" id="UP000663828"/>
    </source>
</evidence>
<dbReference type="SMART" id="SM00248">
    <property type="entry name" value="ANK"/>
    <property type="match status" value="2"/>
</dbReference>
<dbReference type="PROSITE" id="PS50088">
    <property type="entry name" value="ANK_REPEAT"/>
    <property type="match status" value="1"/>
</dbReference>
<dbReference type="EMBL" id="CAJNOJ010000303">
    <property type="protein sequence ID" value="CAF1383870.1"/>
    <property type="molecule type" value="Genomic_DNA"/>
</dbReference>
<dbReference type="Proteomes" id="UP000663852">
    <property type="component" value="Unassembled WGS sequence"/>
</dbReference>
<keyword evidence="1" id="KW-0040">ANK repeat</keyword>
<dbReference type="OrthoDB" id="10007183at2759"/>
<evidence type="ECO:0000313" key="3">
    <source>
        <dbReference type="EMBL" id="CAF1630424.1"/>
    </source>
</evidence>
<keyword evidence="4" id="KW-1185">Reference proteome</keyword>
<comment type="caution">
    <text evidence="3">The sequence shown here is derived from an EMBL/GenBank/DDBJ whole genome shotgun (WGS) entry which is preliminary data.</text>
</comment>
<organism evidence="3 4">
    <name type="scientific">Adineta ricciae</name>
    <name type="common">Rotifer</name>
    <dbReference type="NCBI Taxonomy" id="249248"/>
    <lineage>
        <taxon>Eukaryota</taxon>
        <taxon>Metazoa</taxon>
        <taxon>Spiralia</taxon>
        <taxon>Gnathifera</taxon>
        <taxon>Rotifera</taxon>
        <taxon>Eurotatoria</taxon>
        <taxon>Bdelloidea</taxon>
        <taxon>Adinetida</taxon>
        <taxon>Adinetidae</taxon>
        <taxon>Adineta</taxon>
    </lineage>
</organism>
<dbReference type="PROSITE" id="PS51996">
    <property type="entry name" value="TR_MART"/>
    <property type="match status" value="1"/>
</dbReference>
<dbReference type="Gene3D" id="1.25.40.20">
    <property type="entry name" value="Ankyrin repeat-containing domain"/>
    <property type="match status" value="1"/>
</dbReference>
<name>A0A816D3G1_ADIRI</name>
<dbReference type="SUPFAM" id="SSF48403">
    <property type="entry name" value="Ankyrin repeat"/>
    <property type="match status" value="1"/>
</dbReference>
<protein>
    <recommendedName>
        <fullName evidence="5">NAD(+)--protein-arginine ADP-ribosyltransferase</fullName>
    </recommendedName>
</protein>